<name>A0A1P8USF2_9RHOB</name>
<keyword evidence="1" id="KW-0472">Membrane</keyword>
<dbReference type="EMBL" id="CP015093">
    <property type="protein sequence ID" value="APZ52266.1"/>
    <property type="molecule type" value="Genomic_DNA"/>
</dbReference>
<evidence type="ECO:0000313" key="3">
    <source>
        <dbReference type="Proteomes" id="UP000187059"/>
    </source>
</evidence>
<gene>
    <name evidence="2" type="ORF">Ga0080574_TMP1932</name>
</gene>
<dbReference type="KEGG" id="paby:Ga0080574_TMP1932"/>
<organism evidence="2 3">
    <name type="scientific">Salipiger abyssi</name>
    <dbReference type="NCBI Taxonomy" id="1250539"/>
    <lineage>
        <taxon>Bacteria</taxon>
        <taxon>Pseudomonadati</taxon>
        <taxon>Pseudomonadota</taxon>
        <taxon>Alphaproteobacteria</taxon>
        <taxon>Rhodobacterales</taxon>
        <taxon>Roseobacteraceae</taxon>
        <taxon>Salipiger</taxon>
    </lineage>
</organism>
<proteinExistence type="predicted"/>
<keyword evidence="3" id="KW-1185">Reference proteome</keyword>
<feature type="transmembrane region" description="Helical" evidence="1">
    <location>
        <begin position="35"/>
        <end position="58"/>
    </location>
</feature>
<dbReference type="AlphaFoldDB" id="A0A1P8USF2"/>
<reference evidence="2 3" key="1">
    <citation type="submission" date="2016-04" db="EMBL/GenBank/DDBJ databases">
        <title>Deep-sea bacteria in the southern Pacific.</title>
        <authorList>
            <person name="Tang K."/>
        </authorList>
    </citation>
    <scope>NUCLEOTIDE SEQUENCE [LARGE SCALE GENOMIC DNA]</scope>
    <source>
        <strain evidence="2 3">JLT2014</strain>
    </source>
</reference>
<protein>
    <submittedName>
        <fullName evidence="2">Membrane protein, putative</fullName>
    </submittedName>
</protein>
<feature type="transmembrane region" description="Helical" evidence="1">
    <location>
        <begin position="6"/>
        <end position="23"/>
    </location>
</feature>
<accession>A0A1P8USF2</accession>
<dbReference type="Proteomes" id="UP000187059">
    <property type="component" value="Chromosome"/>
</dbReference>
<sequence>MDIGFGIYGALMVLCATMTYHCARTHDISRHRAWAIRLFALTIGSWLYRMEYGLWYMAFGFLGRSYTFDGWFDAAMAFLFYAPNLLIAEFFIRASGQDRGAILGYGAAAVVFTASAFITLVTISFTLGVWGPRMASVLLG</sequence>
<feature type="transmembrane region" description="Helical" evidence="1">
    <location>
        <begin position="104"/>
        <end position="130"/>
    </location>
</feature>
<feature type="transmembrane region" description="Helical" evidence="1">
    <location>
        <begin position="70"/>
        <end position="92"/>
    </location>
</feature>
<evidence type="ECO:0000313" key="2">
    <source>
        <dbReference type="EMBL" id="APZ52266.1"/>
    </source>
</evidence>
<keyword evidence="1" id="KW-0812">Transmembrane</keyword>
<evidence type="ECO:0000256" key="1">
    <source>
        <dbReference type="SAM" id="Phobius"/>
    </source>
</evidence>
<keyword evidence="1" id="KW-1133">Transmembrane helix</keyword>